<evidence type="ECO:0000256" key="1">
    <source>
        <dbReference type="SAM" id="MobiDB-lite"/>
    </source>
</evidence>
<feature type="compositionally biased region" description="Basic and acidic residues" evidence="1">
    <location>
        <begin position="245"/>
        <end position="259"/>
    </location>
</feature>
<feature type="compositionally biased region" description="Acidic residues" evidence="1">
    <location>
        <begin position="193"/>
        <end position="216"/>
    </location>
</feature>
<accession>A0AA43QHR4</accession>
<feature type="compositionally biased region" description="Basic and acidic residues" evidence="1">
    <location>
        <begin position="171"/>
        <end position="192"/>
    </location>
</feature>
<feature type="region of interest" description="Disordered" evidence="1">
    <location>
        <begin position="171"/>
        <end position="259"/>
    </location>
</feature>
<keyword evidence="3" id="KW-1185">Reference proteome</keyword>
<feature type="compositionally biased region" description="Low complexity" evidence="1">
    <location>
        <begin position="217"/>
        <end position="227"/>
    </location>
</feature>
<sequence>MSFEKAKEYKQSALIQQYGPGSDRHYYKERKQDRRWMYALMARQDPGKPKLERDHDAFIRLTKVKPDPGIESILVGIDPAPVPISEIVVALFGRLARERAEAIEKRPPRSAAEIVEDWWGKGPWMWSGYREPVGPEEKWTAEEHMAFQELMEGGYGRAQDEAIARLNARLEGDQEFGREEGEEKKDDVKVGSEEEDESEEYTEAESDLEGGEEGELSIDSGQEGGVSIEREEEELSLPAIEGEAEDKAAGSEDRPIFIF</sequence>
<organism evidence="2 3">
    <name type="scientific">Ramalina farinacea</name>
    <dbReference type="NCBI Taxonomy" id="258253"/>
    <lineage>
        <taxon>Eukaryota</taxon>
        <taxon>Fungi</taxon>
        <taxon>Dikarya</taxon>
        <taxon>Ascomycota</taxon>
        <taxon>Pezizomycotina</taxon>
        <taxon>Lecanoromycetes</taxon>
        <taxon>OSLEUM clade</taxon>
        <taxon>Lecanoromycetidae</taxon>
        <taxon>Lecanorales</taxon>
        <taxon>Lecanorineae</taxon>
        <taxon>Ramalinaceae</taxon>
        <taxon>Ramalina</taxon>
    </lineage>
</organism>
<gene>
    <name evidence="2" type="ORF">OHK93_006021</name>
</gene>
<dbReference type="AlphaFoldDB" id="A0AA43QHR4"/>
<name>A0AA43QHR4_9LECA</name>
<proteinExistence type="predicted"/>
<evidence type="ECO:0000313" key="2">
    <source>
        <dbReference type="EMBL" id="MDI1486760.1"/>
    </source>
</evidence>
<protein>
    <submittedName>
        <fullName evidence="2">Uncharacterized protein</fullName>
    </submittedName>
</protein>
<evidence type="ECO:0000313" key="3">
    <source>
        <dbReference type="Proteomes" id="UP001161017"/>
    </source>
</evidence>
<comment type="caution">
    <text evidence="2">The sequence shown here is derived from an EMBL/GenBank/DDBJ whole genome shotgun (WGS) entry which is preliminary data.</text>
</comment>
<dbReference type="Proteomes" id="UP001161017">
    <property type="component" value="Unassembled WGS sequence"/>
</dbReference>
<dbReference type="EMBL" id="JAPUFD010000004">
    <property type="protein sequence ID" value="MDI1486760.1"/>
    <property type="molecule type" value="Genomic_DNA"/>
</dbReference>
<reference evidence="2" key="1">
    <citation type="journal article" date="2023" name="Genome Biol. Evol.">
        <title>First Whole Genome Sequence and Flow Cytometry Genome Size Data for the Lichen-Forming Fungus Ramalina farinacea (Ascomycota).</title>
        <authorList>
            <person name="Llewellyn T."/>
            <person name="Mian S."/>
            <person name="Hill R."/>
            <person name="Leitch I.J."/>
            <person name="Gaya E."/>
        </authorList>
    </citation>
    <scope>NUCLEOTIDE SEQUENCE</scope>
    <source>
        <strain evidence="2">LIQ254RAFAR</strain>
    </source>
</reference>